<evidence type="ECO:0000313" key="3">
    <source>
        <dbReference type="Proteomes" id="UP000054815"/>
    </source>
</evidence>
<dbReference type="EMBL" id="JYDU01000101">
    <property type="protein sequence ID" value="KRX92860.1"/>
    <property type="molecule type" value="Genomic_DNA"/>
</dbReference>
<keyword evidence="1" id="KW-0472">Membrane</keyword>
<gene>
    <name evidence="2" type="ORF">T4E_167</name>
</gene>
<evidence type="ECO:0000256" key="1">
    <source>
        <dbReference type="SAM" id="Phobius"/>
    </source>
</evidence>
<protein>
    <submittedName>
        <fullName evidence="2">Uncharacterized protein</fullName>
    </submittedName>
</protein>
<keyword evidence="1" id="KW-1133">Transmembrane helix</keyword>
<name>A0A0V0XYM2_TRIPS</name>
<comment type="caution">
    <text evidence="2">The sequence shown here is derived from an EMBL/GenBank/DDBJ whole genome shotgun (WGS) entry which is preliminary data.</text>
</comment>
<dbReference type="AlphaFoldDB" id="A0A0V0XYM2"/>
<evidence type="ECO:0000313" key="2">
    <source>
        <dbReference type="EMBL" id="KRX92860.1"/>
    </source>
</evidence>
<accession>A0A0V0XYM2</accession>
<feature type="transmembrane region" description="Helical" evidence="1">
    <location>
        <begin position="26"/>
        <end position="45"/>
    </location>
</feature>
<sequence length="84" mass="9650">MQKTGFLSLQSAWICVLDRHLASARVAFLLLLLLLLLRSLLFPFLCQHNFCQLIKIILSNFLPFTFHPPCLSLIGTVCLFYPKQ</sequence>
<keyword evidence="1" id="KW-0812">Transmembrane</keyword>
<reference evidence="2 3" key="1">
    <citation type="submission" date="2015-01" db="EMBL/GenBank/DDBJ databases">
        <title>Evolution of Trichinella species and genotypes.</title>
        <authorList>
            <person name="Korhonen P.K."/>
            <person name="Edoardo P."/>
            <person name="Giuseppe L.R."/>
            <person name="Gasser R.B."/>
        </authorList>
    </citation>
    <scope>NUCLEOTIDE SEQUENCE [LARGE SCALE GENOMIC DNA]</scope>
    <source>
        <strain evidence="2">ISS141</strain>
    </source>
</reference>
<organism evidence="2 3">
    <name type="scientific">Trichinella pseudospiralis</name>
    <name type="common">Parasitic roundworm</name>
    <dbReference type="NCBI Taxonomy" id="6337"/>
    <lineage>
        <taxon>Eukaryota</taxon>
        <taxon>Metazoa</taxon>
        <taxon>Ecdysozoa</taxon>
        <taxon>Nematoda</taxon>
        <taxon>Enoplea</taxon>
        <taxon>Dorylaimia</taxon>
        <taxon>Trichinellida</taxon>
        <taxon>Trichinellidae</taxon>
        <taxon>Trichinella</taxon>
    </lineage>
</organism>
<feature type="transmembrane region" description="Helical" evidence="1">
    <location>
        <begin position="57"/>
        <end position="82"/>
    </location>
</feature>
<dbReference type="Proteomes" id="UP000054815">
    <property type="component" value="Unassembled WGS sequence"/>
</dbReference>
<proteinExistence type="predicted"/>